<dbReference type="SUPFAM" id="SSF57256">
    <property type="entry name" value="Elafin-like"/>
    <property type="match status" value="8"/>
</dbReference>
<keyword evidence="6" id="KW-1185">Reference proteome</keyword>
<gene>
    <name evidence="7" type="primary">LOC116950663</name>
</gene>
<dbReference type="Gene3D" id="4.10.75.10">
    <property type="entry name" value="Elafin-like"/>
    <property type="match status" value="8"/>
</dbReference>
<evidence type="ECO:0000313" key="7">
    <source>
        <dbReference type="RefSeq" id="XP_032824505.1"/>
    </source>
</evidence>
<accession>A0AAJ7TWY3</accession>
<evidence type="ECO:0000256" key="3">
    <source>
        <dbReference type="SAM" id="MobiDB-lite"/>
    </source>
</evidence>
<dbReference type="GO" id="GO:0019731">
    <property type="term" value="P:antibacterial humoral response"/>
    <property type="evidence" value="ECO:0007669"/>
    <property type="project" value="TreeGrafter"/>
</dbReference>
<dbReference type="FunFam" id="4.10.75.10:FF:000001">
    <property type="entry name" value="Anosmin 1"/>
    <property type="match status" value="2"/>
</dbReference>
<organism evidence="6 7">
    <name type="scientific">Petromyzon marinus</name>
    <name type="common">Sea lamprey</name>
    <dbReference type="NCBI Taxonomy" id="7757"/>
    <lineage>
        <taxon>Eukaryota</taxon>
        <taxon>Metazoa</taxon>
        <taxon>Chordata</taxon>
        <taxon>Craniata</taxon>
        <taxon>Vertebrata</taxon>
        <taxon>Cyclostomata</taxon>
        <taxon>Hyperoartia</taxon>
        <taxon>Petromyzontiformes</taxon>
        <taxon>Petromyzontidae</taxon>
        <taxon>Petromyzon</taxon>
    </lineage>
</organism>
<dbReference type="PANTHER" id="PTHR19441:SF30">
    <property type="entry name" value="ELAFIN"/>
    <property type="match status" value="1"/>
</dbReference>
<reference evidence="7" key="1">
    <citation type="submission" date="2025-08" db="UniProtKB">
        <authorList>
            <consortium name="RefSeq"/>
        </authorList>
    </citation>
    <scope>IDENTIFICATION</scope>
    <source>
        <tissue evidence="7">Sperm</tissue>
    </source>
</reference>
<feature type="region of interest" description="Disordered" evidence="3">
    <location>
        <begin position="236"/>
        <end position="255"/>
    </location>
</feature>
<name>A0AAJ7TWY3_PETMA</name>
<dbReference type="PANTHER" id="PTHR19441">
    <property type="entry name" value="WHEY ACDIC PROTEIN WAP"/>
    <property type="match status" value="1"/>
</dbReference>
<keyword evidence="2" id="KW-1015">Disulfide bond</keyword>
<dbReference type="AlphaFoldDB" id="A0AAJ7TWY3"/>
<dbReference type="InterPro" id="IPR050514">
    <property type="entry name" value="WAP_four-disulfide_core"/>
</dbReference>
<proteinExistence type="predicted"/>
<dbReference type="Pfam" id="PF00095">
    <property type="entry name" value="WAP"/>
    <property type="match status" value="8"/>
</dbReference>
<dbReference type="PRINTS" id="PR00003">
    <property type="entry name" value="4DISULPHCORE"/>
</dbReference>
<feature type="domain" description="WAP" evidence="5">
    <location>
        <begin position="27"/>
        <end position="74"/>
    </location>
</feature>
<dbReference type="GO" id="GO:0004867">
    <property type="term" value="F:serine-type endopeptidase inhibitor activity"/>
    <property type="evidence" value="ECO:0007669"/>
    <property type="project" value="TreeGrafter"/>
</dbReference>
<dbReference type="KEGG" id="pmrn:116950663"/>
<evidence type="ECO:0000256" key="4">
    <source>
        <dbReference type="SAM" id="SignalP"/>
    </source>
</evidence>
<dbReference type="Proteomes" id="UP001318040">
    <property type="component" value="Chromosome 40"/>
</dbReference>
<feature type="domain" description="WAP" evidence="5">
    <location>
        <begin position="346"/>
        <end position="396"/>
    </location>
</feature>
<feature type="chain" id="PRO_5042560445" evidence="4">
    <location>
        <begin position="28"/>
        <end position="512"/>
    </location>
</feature>
<dbReference type="PROSITE" id="PS51390">
    <property type="entry name" value="WAP"/>
    <property type="match status" value="8"/>
</dbReference>
<feature type="domain" description="WAP" evidence="5">
    <location>
        <begin position="129"/>
        <end position="177"/>
    </location>
</feature>
<feature type="domain" description="WAP" evidence="5">
    <location>
        <begin position="449"/>
        <end position="495"/>
    </location>
</feature>
<dbReference type="SMART" id="SM00217">
    <property type="entry name" value="WAP"/>
    <property type="match status" value="8"/>
</dbReference>
<keyword evidence="1 4" id="KW-0732">Signal</keyword>
<dbReference type="CDD" id="cd00199">
    <property type="entry name" value="WAP"/>
    <property type="match status" value="2"/>
</dbReference>
<evidence type="ECO:0000259" key="5">
    <source>
        <dbReference type="PROSITE" id="PS51390"/>
    </source>
</evidence>
<feature type="domain" description="WAP" evidence="5">
    <location>
        <begin position="397"/>
        <end position="448"/>
    </location>
</feature>
<feature type="domain" description="WAP" evidence="5">
    <location>
        <begin position="291"/>
        <end position="338"/>
    </location>
</feature>
<feature type="domain" description="WAP" evidence="5">
    <location>
        <begin position="180"/>
        <end position="229"/>
    </location>
</feature>
<protein>
    <submittedName>
        <fullName evidence="7">Progranulin-like</fullName>
    </submittedName>
</protein>
<dbReference type="InterPro" id="IPR036645">
    <property type="entry name" value="Elafin-like_sf"/>
</dbReference>
<dbReference type="GO" id="GO:0005615">
    <property type="term" value="C:extracellular space"/>
    <property type="evidence" value="ECO:0007669"/>
    <property type="project" value="TreeGrafter"/>
</dbReference>
<sequence length="512" mass="55257">MARVSASLHLALLLMVLQLLMLSLSAAADKPGSCPKQRPGTIGICVNLCEDDDSCTGEQKCCSNGCGRTCMEPVRPVKRKPGFCPYVNAQLIKCAYRPDLNRCQQDWQCPGKEKCCSSGCLMICRKPVKVGSCPVEDTYCIARQGDDEEEDCADDTDCPGDKKCCSLACGIRCLDPEPCSVVKPGSCPIRDYSQIKCLHYQHDCSGDVDCPDNDKCCRVECGTGCVDPDIGWGPGGRGQRYKAEPRHSSGKATASKPRSTLRLAIMAQWFASPHLALLLPLLQLLLSPSTVAMKLGSCPTPPPDAVGTCDEACTDDESCPGEQKCCSNGCGHGCVEPLALHPVDPLPDKPGECRYVNTALVRCSIKAAIDDCKQDWQCPGKQKCCNAGCKLKCNKPVKNKHGFCPYVDTRLIKCAFRPDLNQCQQDWQCPGKEKCCSSGCALICTQPVKAGSCPVRDFSAIVCIRYNDGCRSDDDCPGKQKCCSVPCGVGCVAPEPVKDQIGKEVESDEEEE</sequence>
<feature type="domain" description="WAP" evidence="5">
    <location>
        <begin position="77"/>
        <end position="128"/>
    </location>
</feature>
<dbReference type="InterPro" id="IPR008197">
    <property type="entry name" value="WAP_dom"/>
</dbReference>
<evidence type="ECO:0000256" key="2">
    <source>
        <dbReference type="ARBA" id="ARBA00023157"/>
    </source>
</evidence>
<evidence type="ECO:0000256" key="1">
    <source>
        <dbReference type="ARBA" id="ARBA00022729"/>
    </source>
</evidence>
<dbReference type="GO" id="GO:0045087">
    <property type="term" value="P:innate immune response"/>
    <property type="evidence" value="ECO:0007669"/>
    <property type="project" value="TreeGrafter"/>
</dbReference>
<evidence type="ECO:0000313" key="6">
    <source>
        <dbReference type="Proteomes" id="UP001318040"/>
    </source>
</evidence>
<feature type="signal peptide" evidence="4">
    <location>
        <begin position="1"/>
        <end position="27"/>
    </location>
</feature>
<dbReference type="RefSeq" id="XP_032824505.1">
    <property type="nucleotide sequence ID" value="XM_032968614.1"/>
</dbReference>